<comment type="catalytic activity">
    <reaction evidence="14 15">
        <text>FMN + ATP + H(+) = FAD + diphosphate</text>
        <dbReference type="Rhea" id="RHEA:17237"/>
        <dbReference type="ChEBI" id="CHEBI:15378"/>
        <dbReference type="ChEBI" id="CHEBI:30616"/>
        <dbReference type="ChEBI" id="CHEBI:33019"/>
        <dbReference type="ChEBI" id="CHEBI:57692"/>
        <dbReference type="ChEBI" id="CHEBI:58210"/>
        <dbReference type="EC" id="2.7.7.2"/>
    </reaction>
</comment>
<dbReference type="SMART" id="SM00904">
    <property type="entry name" value="Flavokinase"/>
    <property type="match status" value="1"/>
</dbReference>
<keyword evidence="6 15" id="KW-0808">Transferase</keyword>
<reference evidence="17" key="1">
    <citation type="submission" date="2017-04" db="EMBL/GenBank/DDBJ databases">
        <title>Function of individual gut microbiota members based on whole genome sequencing of pure cultures obtained from chicken caecum.</title>
        <authorList>
            <person name="Medvecky M."/>
            <person name="Cejkova D."/>
            <person name="Polansky O."/>
            <person name="Karasova D."/>
            <person name="Kubasova T."/>
            <person name="Cizek A."/>
            <person name="Rychlik I."/>
        </authorList>
    </citation>
    <scope>NUCLEOTIDE SEQUENCE [LARGE SCALE GENOMIC DNA]</scope>
    <source>
        <strain evidence="17">An144</strain>
    </source>
</reference>
<dbReference type="SUPFAM" id="SSF52374">
    <property type="entry name" value="Nucleotidylyl transferase"/>
    <property type="match status" value="1"/>
</dbReference>
<dbReference type="Pfam" id="PF06574">
    <property type="entry name" value="FAD_syn"/>
    <property type="match status" value="1"/>
</dbReference>
<evidence type="ECO:0000256" key="6">
    <source>
        <dbReference type="ARBA" id="ARBA00022679"/>
    </source>
</evidence>
<keyword evidence="10 15" id="KW-0274">FAD</keyword>
<keyword evidence="8 15" id="KW-0547">Nucleotide-binding</keyword>
<evidence type="ECO:0000256" key="13">
    <source>
        <dbReference type="ARBA" id="ARBA00047880"/>
    </source>
</evidence>
<evidence type="ECO:0000256" key="15">
    <source>
        <dbReference type="PIRNR" id="PIRNR004491"/>
    </source>
</evidence>
<dbReference type="EMBL" id="NFLC01000009">
    <property type="protein sequence ID" value="OUQ10522.1"/>
    <property type="molecule type" value="Genomic_DNA"/>
</dbReference>
<comment type="caution">
    <text evidence="16">The sequence shown here is derived from an EMBL/GenBank/DDBJ whole genome shotgun (WGS) entry which is preliminary data.</text>
</comment>
<evidence type="ECO:0000256" key="1">
    <source>
        <dbReference type="ARBA" id="ARBA00002121"/>
    </source>
</evidence>
<evidence type="ECO:0000256" key="5">
    <source>
        <dbReference type="ARBA" id="ARBA00022643"/>
    </source>
</evidence>
<dbReference type="AlphaFoldDB" id="A0A1Y4R1B0"/>
<name>A0A1Y4R1B0_9ENTE</name>
<dbReference type="GO" id="GO:0003919">
    <property type="term" value="F:FMN adenylyltransferase activity"/>
    <property type="evidence" value="ECO:0007669"/>
    <property type="project" value="UniProtKB-UniRule"/>
</dbReference>
<keyword evidence="5 15" id="KW-0288">FMN</keyword>
<keyword evidence="7 15" id="KW-0548">Nucleotidyltransferase</keyword>
<dbReference type="GO" id="GO:0008531">
    <property type="term" value="F:riboflavin kinase activity"/>
    <property type="evidence" value="ECO:0007669"/>
    <property type="project" value="UniProtKB-UniRule"/>
</dbReference>
<dbReference type="Gene3D" id="3.40.50.620">
    <property type="entry name" value="HUPs"/>
    <property type="match status" value="1"/>
</dbReference>
<comment type="function">
    <text evidence="1">Catalyzes the phosphorylation of riboflavin to FMN followed by the adenylation of FMN to FAD.</text>
</comment>
<dbReference type="GO" id="GO:0009231">
    <property type="term" value="P:riboflavin biosynthetic process"/>
    <property type="evidence" value="ECO:0007669"/>
    <property type="project" value="InterPro"/>
</dbReference>
<dbReference type="SUPFAM" id="SSF82114">
    <property type="entry name" value="Riboflavin kinase-like"/>
    <property type="match status" value="1"/>
</dbReference>
<dbReference type="CDD" id="cd02064">
    <property type="entry name" value="FAD_synthetase_N"/>
    <property type="match status" value="1"/>
</dbReference>
<dbReference type="PANTHER" id="PTHR22749:SF6">
    <property type="entry name" value="RIBOFLAVIN KINASE"/>
    <property type="match status" value="1"/>
</dbReference>
<evidence type="ECO:0000256" key="9">
    <source>
        <dbReference type="ARBA" id="ARBA00022777"/>
    </source>
</evidence>
<dbReference type="UniPathway" id="UPA00277">
    <property type="reaction ID" value="UER00407"/>
</dbReference>
<keyword evidence="9 15" id="KW-0418">Kinase</keyword>
<proteinExistence type="inferred from homology"/>
<dbReference type="Pfam" id="PF01687">
    <property type="entry name" value="Flavokinase"/>
    <property type="match status" value="1"/>
</dbReference>
<dbReference type="RefSeq" id="WP_047338541.1">
    <property type="nucleotide sequence ID" value="NZ_JAXOGD010000014.1"/>
</dbReference>
<organism evidence="16 17">
    <name type="scientific">Enterococcus cecorum</name>
    <dbReference type="NCBI Taxonomy" id="44008"/>
    <lineage>
        <taxon>Bacteria</taxon>
        <taxon>Bacillati</taxon>
        <taxon>Bacillota</taxon>
        <taxon>Bacilli</taxon>
        <taxon>Lactobacillales</taxon>
        <taxon>Enterococcaceae</taxon>
        <taxon>Enterococcus</taxon>
    </lineage>
</organism>
<evidence type="ECO:0000256" key="12">
    <source>
        <dbReference type="ARBA" id="ARBA00023268"/>
    </source>
</evidence>
<dbReference type="Proteomes" id="UP000196074">
    <property type="component" value="Unassembled WGS sequence"/>
</dbReference>
<dbReference type="InterPro" id="IPR023468">
    <property type="entry name" value="Riboflavin_kinase"/>
</dbReference>
<evidence type="ECO:0000256" key="3">
    <source>
        <dbReference type="ARBA" id="ARBA00005201"/>
    </source>
</evidence>
<comment type="pathway">
    <text evidence="2 15">Cofactor biosynthesis; FAD biosynthesis; FAD from FMN: step 1/1.</text>
</comment>
<dbReference type="InterPro" id="IPR015865">
    <property type="entry name" value="Riboflavin_kinase_bac/euk"/>
</dbReference>
<comment type="catalytic activity">
    <reaction evidence="13 15">
        <text>riboflavin + ATP = FMN + ADP + H(+)</text>
        <dbReference type="Rhea" id="RHEA:14357"/>
        <dbReference type="ChEBI" id="CHEBI:15378"/>
        <dbReference type="ChEBI" id="CHEBI:30616"/>
        <dbReference type="ChEBI" id="CHEBI:57986"/>
        <dbReference type="ChEBI" id="CHEBI:58210"/>
        <dbReference type="ChEBI" id="CHEBI:456216"/>
        <dbReference type="EC" id="2.7.1.26"/>
    </reaction>
</comment>
<accession>A0A1Y4R1B0</accession>
<gene>
    <name evidence="16" type="ORF">B5E88_06055</name>
</gene>
<dbReference type="UniPathway" id="UPA00276">
    <property type="reaction ID" value="UER00406"/>
</dbReference>
<keyword evidence="11 15" id="KW-0067">ATP-binding</keyword>
<dbReference type="InterPro" id="IPR014729">
    <property type="entry name" value="Rossmann-like_a/b/a_fold"/>
</dbReference>
<protein>
    <recommendedName>
        <fullName evidence="15">Riboflavin biosynthesis protein</fullName>
    </recommendedName>
    <domain>
        <recommendedName>
            <fullName evidence="15">Riboflavin kinase</fullName>
            <ecNumber evidence="15">2.7.1.26</ecNumber>
        </recommendedName>
        <alternativeName>
            <fullName evidence="15">Flavokinase</fullName>
        </alternativeName>
    </domain>
    <domain>
        <recommendedName>
            <fullName evidence="15">FMN adenylyltransferase</fullName>
            <ecNumber evidence="15">2.7.7.2</ecNumber>
        </recommendedName>
        <alternativeName>
            <fullName evidence="15">FAD pyrophosphorylase</fullName>
        </alternativeName>
        <alternativeName>
            <fullName evidence="15">FAD synthase</fullName>
        </alternativeName>
    </domain>
</protein>
<dbReference type="GO" id="GO:0006747">
    <property type="term" value="P:FAD biosynthetic process"/>
    <property type="evidence" value="ECO:0007669"/>
    <property type="project" value="UniProtKB-UniRule"/>
</dbReference>
<comment type="similarity">
    <text evidence="15">Belongs to the ribF family.</text>
</comment>
<evidence type="ECO:0000313" key="16">
    <source>
        <dbReference type="EMBL" id="OUQ10522.1"/>
    </source>
</evidence>
<dbReference type="NCBIfam" id="NF004162">
    <property type="entry name" value="PRK05627.1-5"/>
    <property type="match status" value="1"/>
</dbReference>
<keyword evidence="4 15" id="KW-0285">Flavoprotein</keyword>
<dbReference type="FunFam" id="3.40.50.620:FF:000021">
    <property type="entry name" value="Riboflavin biosynthesis protein"/>
    <property type="match status" value="1"/>
</dbReference>
<evidence type="ECO:0000256" key="14">
    <source>
        <dbReference type="ARBA" id="ARBA00049494"/>
    </source>
</evidence>
<evidence type="ECO:0000256" key="10">
    <source>
        <dbReference type="ARBA" id="ARBA00022827"/>
    </source>
</evidence>
<evidence type="ECO:0000256" key="4">
    <source>
        <dbReference type="ARBA" id="ARBA00022630"/>
    </source>
</evidence>
<evidence type="ECO:0000313" key="17">
    <source>
        <dbReference type="Proteomes" id="UP000196074"/>
    </source>
</evidence>
<dbReference type="InterPro" id="IPR023465">
    <property type="entry name" value="Riboflavin_kinase_dom_sf"/>
</dbReference>
<dbReference type="GO" id="GO:0009398">
    <property type="term" value="P:FMN biosynthetic process"/>
    <property type="evidence" value="ECO:0007669"/>
    <property type="project" value="UniProtKB-UniRule"/>
</dbReference>
<dbReference type="Gene3D" id="2.40.30.30">
    <property type="entry name" value="Riboflavin kinase-like"/>
    <property type="match status" value="1"/>
</dbReference>
<comment type="pathway">
    <text evidence="3 15">Cofactor biosynthesis; FMN biosynthesis; FMN from riboflavin (ATP route): step 1/1.</text>
</comment>
<dbReference type="InterPro" id="IPR002606">
    <property type="entry name" value="Riboflavin_kinase_bac"/>
</dbReference>
<dbReference type="PIRSF" id="PIRSF004491">
    <property type="entry name" value="FAD_Synth"/>
    <property type="match status" value="1"/>
</dbReference>
<dbReference type="NCBIfam" id="TIGR00083">
    <property type="entry name" value="ribF"/>
    <property type="match status" value="1"/>
</dbReference>
<dbReference type="GO" id="GO:0005524">
    <property type="term" value="F:ATP binding"/>
    <property type="evidence" value="ECO:0007669"/>
    <property type="project" value="UniProtKB-UniRule"/>
</dbReference>
<evidence type="ECO:0000256" key="8">
    <source>
        <dbReference type="ARBA" id="ARBA00022741"/>
    </source>
</evidence>
<dbReference type="FunFam" id="2.40.30.30:FF:000003">
    <property type="entry name" value="Riboflavin biosynthesis protein"/>
    <property type="match status" value="1"/>
</dbReference>
<dbReference type="EC" id="2.7.7.2" evidence="15"/>
<evidence type="ECO:0000256" key="11">
    <source>
        <dbReference type="ARBA" id="ARBA00022840"/>
    </source>
</evidence>
<sequence length="317" mass="36088">MNIIELRHPFEKERVIKEEVVLVLGFFDGVHRGHQAVIEQGIKLAKEKNLKLALMTFNQHPSIVFQKMSKETMTYLTSMHQKAQLFEKAGVDLLYVVDFTSAFAKLTPEEFIEQYIIGLHAKVVVAGFDYTFGYQGKATMTDLAQLANQRFEVIEVPELSEHGQKVSSTAIRQALAKGDMQAVNELLGYPYTIEGTVMHGDARGRTLGFPTANIRFTPTTRLPIEGVYVCEFKVGNTWHQAMGSIGHNDTFGEGRKLTVEVYILDFHQEIYGEFVEVRWLHLLREQIKFDGAERLIQQLHQDEVDTRAYFATLAKES</sequence>
<dbReference type="EC" id="2.7.1.26" evidence="15"/>
<dbReference type="InterPro" id="IPR015864">
    <property type="entry name" value="FAD_synthase"/>
</dbReference>
<evidence type="ECO:0000256" key="7">
    <source>
        <dbReference type="ARBA" id="ARBA00022695"/>
    </source>
</evidence>
<evidence type="ECO:0000256" key="2">
    <source>
        <dbReference type="ARBA" id="ARBA00004726"/>
    </source>
</evidence>
<keyword evidence="12" id="KW-0511">Multifunctional enzyme</keyword>
<dbReference type="PANTHER" id="PTHR22749">
    <property type="entry name" value="RIBOFLAVIN KINASE/FMN ADENYLYLTRANSFERASE"/>
    <property type="match status" value="1"/>
</dbReference>